<dbReference type="Pfam" id="PF02796">
    <property type="entry name" value="HTH_7"/>
    <property type="match status" value="1"/>
</dbReference>
<dbReference type="AlphaFoldDB" id="A0A5C5VK20"/>
<feature type="region of interest" description="Disordered" evidence="1">
    <location>
        <begin position="1"/>
        <end position="35"/>
    </location>
</feature>
<evidence type="ECO:0000259" key="2">
    <source>
        <dbReference type="Pfam" id="PF02796"/>
    </source>
</evidence>
<dbReference type="InterPro" id="IPR006120">
    <property type="entry name" value="Resolvase_HTH_dom"/>
</dbReference>
<accession>A0A5C5VK20</accession>
<proteinExistence type="predicted"/>
<dbReference type="InterPro" id="IPR009057">
    <property type="entry name" value="Homeodomain-like_sf"/>
</dbReference>
<feature type="domain" description="Resolvase HTH" evidence="2">
    <location>
        <begin position="40"/>
        <end position="72"/>
    </location>
</feature>
<name>A0A5C5VK20_9BACT</name>
<dbReference type="GO" id="GO:0000150">
    <property type="term" value="F:DNA strand exchange activity"/>
    <property type="evidence" value="ECO:0007669"/>
    <property type="project" value="InterPro"/>
</dbReference>
<organism evidence="3 4">
    <name type="scientific">Blastopirellula retiformator</name>
    <dbReference type="NCBI Taxonomy" id="2527970"/>
    <lineage>
        <taxon>Bacteria</taxon>
        <taxon>Pseudomonadati</taxon>
        <taxon>Planctomycetota</taxon>
        <taxon>Planctomycetia</taxon>
        <taxon>Pirellulales</taxon>
        <taxon>Pirellulaceae</taxon>
        <taxon>Blastopirellula</taxon>
    </lineage>
</organism>
<gene>
    <name evidence="3" type="ORF">Enr8_06510</name>
</gene>
<dbReference type="SUPFAM" id="SSF46689">
    <property type="entry name" value="Homeodomain-like"/>
    <property type="match status" value="1"/>
</dbReference>
<dbReference type="GO" id="GO:0003677">
    <property type="term" value="F:DNA binding"/>
    <property type="evidence" value="ECO:0007669"/>
    <property type="project" value="InterPro"/>
</dbReference>
<comment type="caution">
    <text evidence="3">The sequence shown here is derived from an EMBL/GenBank/DDBJ whole genome shotgun (WGS) entry which is preliminary data.</text>
</comment>
<evidence type="ECO:0000313" key="4">
    <source>
        <dbReference type="Proteomes" id="UP000318878"/>
    </source>
</evidence>
<dbReference type="Gene3D" id="1.10.10.60">
    <property type="entry name" value="Homeodomain-like"/>
    <property type="match status" value="1"/>
</dbReference>
<evidence type="ECO:0000256" key="1">
    <source>
        <dbReference type="SAM" id="MobiDB-lite"/>
    </source>
</evidence>
<dbReference type="EMBL" id="SJPF01000001">
    <property type="protein sequence ID" value="TWT38956.1"/>
    <property type="molecule type" value="Genomic_DNA"/>
</dbReference>
<keyword evidence="4" id="KW-1185">Reference proteome</keyword>
<reference evidence="3 4" key="1">
    <citation type="submission" date="2019-02" db="EMBL/GenBank/DDBJ databases">
        <title>Deep-cultivation of Planctomycetes and their phenomic and genomic characterization uncovers novel biology.</title>
        <authorList>
            <person name="Wiegand S."/>
            <person name="Jogler M."/>
            <person name="Boedeker C."/>
            <person name="Pinto D."/>
            <person name="Vollmers J."/>
            <person name="Rivas-Marin E."/>
            <person name="Kohn T."/>
            <person name="Peeters S.H."/>
            <person name="Heuer A."/>
            <person name="Rast P."/>
            <person name="Oberbeckmann S."/>
            <person name="Bunk B."/>
            <person name="Jeske O."/>
            <person name="Meyerdierks A."/>
            <person name="Storesund J.E."/>
            <person name="Kallscheuer N."/>
            <person name="Luecker S."/>
            <person name="Lage O.M."/>
            <person name="Pohl T."/>
            <person name="Merkel B.J."/>
            <person name="Hornburger P."/>
            <person name="Mueller R.-W."/>
            <person name="Bruemmer F."/>
            <person name="Labrenz M."/>
            <person name="Spormann A.M."/>
            <person name="Op Den Camp H."/>
            <person name="Overmann J."/>
            <person name="Amann R."/>
            <person name="Jetten M.S.M."/>
            <person name="Mascher T."/>
            <person name="Medema M.H."/>
            <person name="Devos D.P."/>
            <person name="Kaster A.-K."/>
            <person name="Ovreas L."/>
            <person name="Rohde M."/>
            <person name="Galperin M.Y."/>
            <person name="Jogler C."/>
        </authorList>
    </citation>
    <scope>NUCLEOTIDE SEQUENCE [LARGE SCALE GENOMIC DNA]</scope>
    <source>
        <strain evidence="3 4">Enr8</strain>
    </source>
</reference>
<dbReference type="Proteomes" id="UP000318878">
    <property type="component" value="Unassembled WGS sequence"/>
</dbReference>
<protein>
    <submittedName>
        <fullName evidence="3">Helix-turn-helix domain of resolvase</fullName>
    </submittedName>
</protein>
<evidence type="ECO:0000313" key="3">
    <source>
        <dbReference type="EMBL" id="TWT38956.1"/>
    </source>
</evidence>
<sequence>MDQDLGSTPLKPMFDATPDDPFPQERKTGGGGRLRRSVGEKIIQLADEGIKRNDIAKKLKISVATVYRYLAKERNK</sequence>